<evidence type="ECO:0000256" key="1">
    <source>
        <dbReference type="ARBA" id="ARBA00001971"/>
    </source>
</evidence>
<dbReference type="Gene3D" id="1.10.630.10">
    <property type="entry name" value="Cytochrome P450"/>
    <property type="match status" value="1"/>
</dbReference>
<accession>A0A175VRI9</accession>
<proteinExistence type="inferred from homology"/>
<keyword evidence="7" id="KW-0560">Oxidoreductase</keyword>
<keyword evidence="8" id="KW-1133">Transmembrane helix</keyword>
<keyword evidence="3 6" id="KW-0479">Metal-binding</keyword>
<dbReference type="InterPro" id="IPR001128">
    <property type="entry name" value="Cyt_P450"/>
</dbReference>
<name>A0A175VRI9_9PEZI</name>
<sequence length="534" mass="58676">MSTNDTTGGAAMAVGRGFGTRATLPVAILIAMIVAFLVHTLGPRADPREPPLIKPRIPFIGHIIGLMQHQANYHTRLRRLTNKPIATLPMLTGKMYAVWDPHLIASALRNKSLSTTPHTLDVAPIVTRLGAHTVELLRGPQGEPLLDRFMQHVIPGSLKGEHLQRLNTAALAVLASQLSDLARQGACERLPNTWLWLRTLIATATSKALYGKHDPFGGNAAVENALWVLERNLLKLTLNLPAALTPAGDRARKTLAAALMPYYAARHDEDPSASAFVRSRTAELRQVGIPTEDIARLETLLPFAALANTVPLLFWLICFIFSRSELTTKLREEVGGLIEKREGAVVTLLTGSVVEERCPQLMSCYRETLRQAVHQVSTRTAVQDTTVSDKNGRQYLIRAGNVVQLSIGTSHALDEYWGSDADEFKPDRFLGRKVDSDDEPGGVKAMRTALLPFGGGTHLCPGRHFAFAEMMAVIVTLLLGYEVEPLEGAEWKLPAFATRSLIDAVTKPANHGEGFGVRIRRRQGWEEAQWAYEM</sequence>
<evidence type="ECO:0000256" key="3">
    <source>
        <dbReference type="ARBA" id="ARBA00022723"/>
    </source>
</evidence>
<dbReference type="SUPFAM" id="SSF48264">
    <property type="entry name" value="Cytochrome P450"/>
    <property type="match status" value="1"/>
</dbReference>
<dbReference type="PROSITE" id="PS00086">
    <property type="entry name" value="CYTOCHROME_P450"/>
    <property type="match status" value="1"/>
</dbReference>
<evidence type="ECO:0000313" key="11">
    <source>
        <dbReference type="Proteomes" id="UP000078237"/>
    </source>
</evidence>
<dbReference type="EMBL" id="LCTW02000060">
    <property type="protein sequence ID" value="KXX80400.1"/>
    <property type="molecule type" value="Genomic_DNA"/>
</dbReference>
<evidence type="ECO:0000313" key="10">
    <source>
        <dbReference type="EMBL" id="KXX80400.1"/>
    </source>
</evidence>
<evidence type="ECO:0000256" key="4">
    <source>
        <dbReference type="ARBA" id="ARBA00023004"/>
    </source>
</evidence>
<evidence type="ECO:0000256" key="5">
    <source>
        <dbReference type="ARBA" id="ARBA00023033"/>
    </source>
</evidence>
<dbReference type="PANTHER" id="PTHR47582">
    <property type="entry name" value="P450, PUTATIVE (EUROFUNG)-RELATED"/>
    <property type="match status" value="1"/>
</dbReference>
<dbReference type="VEuPathDB" id="FungiDB:MMYC01_209574"/>
<keyword evidence="8" id="KW-0812">Transmembrane</keyword>
<reference evidence="9" key="1">
    <citation type="submission" date="2015-06" db="EMBL/GenBank/DDBJ databases">
        <authorList>
            <person name="Hoefler B.C."/>
            <person name="Straight P.D."/>
        </authorList>
    </citation>
    <scope>NUCLEOTIDE SEQUENCE [LARGE SCALE GENOMIC DNA]</scope>
    <source>
        <strain evidence="9">Mm55</strain>
    </source>
</reference>
<comment type="cofactor">
    <cofactor evidence="1 6">
        <name>heme</name>
        <dbReference type="ChEBI" id="CHEBI:30413"/>
    </cofactor>
</comment>
<protein>
    <recommendedName>
        <fullName evidence="12">Prostacyclin synthase</fullName>
    </recommendedName>
</protein>
<gene>
    <name evidence="10" type="ORF">MMYC01_204633</name>
    <name evidence="9" type="ORF">MMYC01_209574</name>
</gene>
<dbReference type="OrthoDB" id="1470350at2759"/>
<evidence type="ECO:0000313" key="9">
    <source>
        <dbReference type="EMBL" id="KXX73875.1"/>
    </source>
</evidence>
<dbReference type="InterPro" id="IPR017972">
    <property type="entry name" value="Cyt_P450_CS"/>
</dbReference>
<keyword evidence="11" id="KW-1185">Reference proteome</keyword>
<dbReference type="InterPro" id="IPR036396">
    <property type="entry name" value="Cyt_P450_sf"/>
</dbReference>
<reference evidence="11" key="2">
    <citation type="submission" date="2015-06" db="EMBL/GenBank/DDBJ databases">
        <authorList>
            <person name="van de Sande W.W.J."/>
        </authorList>
    </citation>
    <scope>NUCLEOTIDE SEQUENCE [LARGE SCALE GENOMIC DNA]</scope>
    <source>
        <strain evidence="11">mm55</strain>
    </source>
</reference>
<keyword evidence="8" id="KW-0472">Membrane</keyword>
<evidence type="ECO:0000256" key="8">
    <source>
        <dbReference type="SAM" id="Phobius"/>
    </source>
</evidence>
<comment type="similarity">
    <text evidence="2 7">Belongs to the cytochrome P450 family.</text>
</comment>
<dbReference type="InterPro" id="IPR002403">
    <property type="entry name" value="Cyt_P450_E_grp-IV"/>
</dbReference>
<dbReference type="GO" id="GO:0005506">
    <property type="term" value="F:iron ion binding"/>
    <property type="evidence" value="ECO:0007669"/>
    <property type="project" value="InterPro"/>
</dbReference>
<keyword evidence="4 6" id="KW-0408">Iron</keyword>
<dbReference type="GO" id="GO:0020037">
    <property type="term" value="F:heme binding"/>
    <property type="evidence" value="ECO:0007669"/>
    <property type="project" value="InterPro"/>
</dbReference>
<keyword evidence="6 7" id="KW-0349">Heme</keyword>
<dbReference type="EMBL" id="LCTW02000412">
    <property type="protein sequence ID" value="KXX73875.1"/>
    <property type="molecule type" value="Genomic_DNA"/>
</dbReference>
<feature type="transmembrane region" description="Helical" evidence="8">
    <location>
        <begin position="300"/>
        <end position="321"/>
    </location>
</feature>
<dbReference type="Proteomes" id="UP000078237">
    <property type="component" value="Unassembled WGS sequence"/>
</dbReference>
<dbReference type="VEuPathDB" id="FungiDB:MMYC01_204633"/>
<organism evidence="9 11">
    <name type="scientific">Madurella mycetomatis</name>
    <dbReference type="NCBI Taxonomy" id="100816"/>
    <lineage>
        <taxon>Eukaryota</taxon>
        <taxon>Fungi</taxon>
        <taxon>Dikarya</taxon>
        <taxon>Ascomycota</taxon>
        <taxon>Pezizomycotina</taxon>
        <taxon>Sordariomycetes</taxon>
        <taxon>Sordariomycetidae</taxon>
        <taxon>Sordariales</taxon>
        <taxon>Sordariales incertae sedis</taxon>
        <taxon>Madurella</taxon>
    </lineage>
</organism>
<dbReference type="Pfam" id="PF00067">
    <property type="entry name" value="p450"/>
    <property type="match status" value="1"/>
</dbReference>
<evidence type="ECO:0000256" key="7">
    <source>
        <dbReference type="RuleBase" id="RU000461"/>
    </source>
</evidence>
<dbReference type="GO" id="GO:0004497">
    <property type="term" value="F:monooxygenase activity"/>
    <property type="evidence" value="ECO:0007669"/>
    <property type="project" value="UniProtKB-KW"/>
</dbReference>
<dbReference type="InterPro" id="IPR053007">
    <property type="entry name" value="CYP450_monoxygenase_sec-met"/>
</dbReference>
<dbReference type="GO" id="GO:0016705">
    <property type="term" value="F:oxidoreductase activity, acting on paired donors, with incorporation or reduction of molecular oxygen"/>
    <property type="evidence" value="ECO:0007669"/>
    <property type="project" value="InterPro"/>
</dbReference>
<dbReference type="PRINTS" id="PR00465">
    <property type="entry name" value="EP450IV"/>
</dbReference>
<dbReference type="CDD" id="cd11040">
    <property type="entry name" value="CYP7_CYP8-like"/>
    <property type="match status" value="1"/>
</dbReference>
<dbReference type="STRING" id="100816.A0A175VRI9"/>
<dbReference type="PANTHER" id="PTHR47582:SF1">
    <property type="entry name" value="P450, PUTATIVE (EUROFUNG)-RELATED"/>
    <property type="match status" value="1"/>
</dbReference>
<evidence type="ECO:0008006" key="12">
    <source>
        <dbReference type="Google" id="ProtNLM"/>
    </source>
</evidence>
<dbReference type="AlphaFoldDB" id="A0A175VRI9"/>
<feature type="transmembrane region" description="Helical" evidence="8">
    <location>
        <begin position="22"/>
        <end position="42"/>
    </location>
</feature>
<keyword evidence="5 7" id="KW-0503">Monooxygenase</keyword>
<feature type="binding site" description="axial binding residue" evidence="6">
    <location>
        <position position="460"/>
    </location>
    <ligand>
        <name>heme</name>
        <dbReference type="ChEBI" id="CHEBI:30413"/>
    </ligand>
    <ligandPart>
        <name>Fe</name>
        <dbReference type="ChEBI" id="CHEBI:18248"/>
    </ligandPart>
</feature>
<reference evidence="9 11" key="3">
    <citation type="submission" date="2016-01" db="EMBL/GenBank/DDBJ databases">
        <title>Madurella mycetomatis genome sequencing.</title>
        <authorList>
            <person name="Van De Sande W."/>
        </authorList>
    </citation>
    <scope>NUCLEOTIDE SEQUENCE [LARGE SCALE GENOMIC DNA]</scope>
    <source>
        <strain evidence="11">mm55</strain>
        <strain evidence="9">Mm55</strain>
    </source>
</reference>
<evidence type="ECO:0000256" key="6">
    <source>
        <dbReference type="PIRSR" id="PIRSR602403-1"/>
    </source>
</evidence>
<evidence type="ECO:0000256" key="2">
    <source>
        <dbReference type="ARBA" id="ARBA00010617"/>
    </source>
</evidence>
<comment type="caution">
    <text evidence="9">The sequence shown here is derived from an EMBL/GenBank/DDBJ whole genome shotgun (WGS) entry which is preliminary data.</text>
</comment>